<gene>
    <name evidence="2" type="ORF">KIW84_053086</name>
</gene>
<feature type="region of interest" description="Disordered" evidence="1">
    <location>
        <begin position="15"/>
        <end position="58"/>
    </location>
</feature>
<dbReference type="Proteomes" id="UP001058974">
    <property type="component" value="Chromosome 5"/>
</dbReference>
<dbReference type="AlphaFoldDB" id="A0A9D4WRW7"/>
<organism evidence="2 3">
    <name type="scientific">Pisum sativum</name>
    <name type="common">Garden pea</name>
    <name type="synonym">Lathyrus oleraceus</name>
    <dbReference type="NCBI Taxonomy" id="3888"/>
    <lineage>
        <taxon>Eukaryota</taxon>
        <taxon>Viridiplantae</taxon>
        <taxon>Streptophyta</taxon>
        <taxon>Embryophyta</taxon>
        <taxon>Tracheophyta</taxon>
        <taxon>Spermatophyta</taxon>
        <taxon>Magnoliopsida</taxon>
        <taxon>eudicotyledons</taxon>
        <taxon>Gunneridae</taxon>
        <taxon>Pentapetalae</taxon>
        <taxon>rosids</taxon>
        <taxon>fabids</taxon>
        <taxon>Fabales</taxon>
        <taxon>Fabaceae</taxon>
        <taxon>Papilionoideae</taxon>
        <taxon>50 kb inversion clade</taxon>
        <taxon>NPAAA clade</taxon>
        <taxon>Hologalegina</taxon>
        <taxon>IRL clade</taxon>
        <taxon>Fabeae</taxon>
        <taxon>Lathyrus</taxon>
    </lineage>
</organism>
<keyword evidence="3" id="KW-1185">Reference proteome</keyword>
<sequence>MPTLRDFFAEIRREKARQGIMMGKTPRNSKSERSALATRNLDEGRRSDKVPQCDHYSGAADHMTGESTLLSSYSSCAGKMIGSAKESGGLYHLDIGSTSQPPSKTISSCFEYFSVLNDKDDNIMV</sequence>
<dbReference type="EMBL" id="JAMSHJ010000005">
    <property type="protein sequence ID" value="KAI5406607.1"/>
    <property type="molecule type" value="Genomic_DNA"/>
</dbReference>
<protein>
    <submittedName>
        <fullName evidence="2">Uncharacterized protein</fullName>
    </submittedName>
</protein>
<dbReference type="Gramene" id="Psat05G0308600-T1">
    <property type="protein sequence ID" value="KAI5406607.1"/>
    <property type="gene ID" value="KIW84_053086"/>
</dbReference>
<feature type="compositionally biased region" description="Basic and acidic residues" evidence="1">
    <location>
        <begin position="40"/>
        <end position="52"/>
    </location>
</feature>
<evidence type="ECO:0000313" key="3">
    <source>
        <dbReference type="Proteomes" id="UP001058974"/>
    </source>
</evidence>
<name>A0A9D4WRW7_PEA</name>
<comment type="caution">
    <text evidence="2">The sequence shown here is derived from an EMBL/GenBank/DDBJ whole genome shotgun (WGS) entry which is preliminary data.</text>
</comment>
<reference evidence="2 3" key="1">
    <citation type="journal article" date="2022" name="Nat. Genet.">
        <title>Improved pea reference genome and pan-genome highlight genomic features and evolutionary characteristics.</title>
        <authorList>
            <person name="Yang T."/>
            <person name="Liu R."/>
            <person name="Luo Y."/>
            <person name="Hu S."/>
            <person name="Wang D."/>
            <person name="Wang C."/>
            <person name="Pandey M.K."/>
            <person name="Ge S."/>
            <person name="Xu Q."/>
            <person name="Li N."/>
            <person name="Li G."/>
            <person name="Huang Y."/>
            <person name="Saxena R.K."/>
            <person name="Ji Y."/>
            <person name="Li M."/>
            <person name="Yan X."/>
            <person name="He Y."/>
            <person name="Liu Y."/>
            <person name="Wang X."/>
            <person name="Xiang C."/>
            <person name="Varshney R.K."/>
            <person name="Ding H."/>
            <person name="Gao S."/>
            <person name="Zong X."/>
        </authorList>
    </citation>
    <scope>NUCLEOTIDE SEQUENCE [LARGE SCALE GENOMIC DNA]</scope>
    <source>
        <strain evidence="2 3">cv. Zhongwan 6</strain>
    </source>
</reference>
<evidence type="ECO:0000256" key="1">
    <source>
        <dbReference type="SAM" id="MobiDB-lite"/>
    </source>
</evidence>
<evidence type="ECO:0000313" key="2">
    <source>
        <dbReference type="EMBL" id="KAI5406607.1"/>
    </source>
</evidence>
<proteinExistence type="predicted"/>
<accession>A0A9D4WRW7</accession>